<feature type="transmembrane region" description="Helical" evidence="7">
    <location>
        <begin position="119"/>
        <end position="144"/>
    </location>
</feature>
<comment type="caution">
    <text evidence="9">The sequence shown here is derived from an EMBL/GenBank/DDBJ whole genome shotgun (WGS) entry which is preliminary data.</text>
</comment>
<keyword evidence="5 7" id="KW-0472">Membrane</keyword>
<dbReference type="InterPro" id="IPR051791">
    <property type="entry name" value="Pra-immunoreactive"/>
</dbReference>
<name>A0A7W7GNK5_9MICC</name>
<evidence type="ECO:0000256" key="3">
    <source>
        <dbReference type="ARBA" id="ARBA00022692"/>
    </source>
</evidence>
<keyword evidence="3 7" id="KW-0812">Transmembrane</keyword>
<dbReference type="Pfam" id="PF06271">
    <property type="entry name" value="RDD"/>
    <property type="match status" value="1"/>
</dbReference>
<keyword evidence="4 7" id="KW-1133">Transmembrane helix</keyword>
<dbReference type="PANTHER" id="PTHR36115">
    <property type="entry name" value="PROLINE-RICH ANTIGEN HOMOLOG-RELATED"/>
    <property type="match status" value="1"/>
</dbReference>
<evidence type="ECO:0000259" key="8">
    <source>
        <dbReference type="Pfam" id="PF06271"/>
    </source>
</evidence>
<feature type="domain" description="RDD" evidence="8">
    <location>
        <begin position="59"/>
        <end position="158"/>
    </location>
</feature>
<keyword evidence="2" id="KW-1003">Cell membrane</keyword>
<dbReference type="RefSeq" id="WP_158496053.1">
    <property type="nucleotide sequence ID" value="NZ_JACHNA010000001.1"/>
</dbReference>
<keyword evidence="10" id="KW-1185">Reference proteome</keyword>
<organism evidence="9 10">
    <name type="scientific">Micrococcus cohnii</name>
    <dbReference type="NCBI Taxonomy" id="993416"/>
    <lineage>
        <taxon>Bacteria</taxon>
        <taxon>Bacillati</taxon>
        <taxon>Actinomycetota</taxon>
        <taxon>Actinomycetes</taxon>
        <taxon>Micrococcales</taxon>
        <taxon>Micrococcaceae</taxon>
        <taxon>Micrococcus</taxon>
    </lineage>
</organism>
<dbReference type="PANTHER" id="PTHR36115:SF6">
    <property type="entry name" value="PROLINE-RICH ANTIGEN HOMOLOG"/>
    <property type="match status" value="1"/>
</dbReference>
<evidence type="ECO:0000256" key="2">
    <source>
        <dbReference type="ARBA" id="ARBA00022475"/>
    </source>
</evidence>
<accession>A0A7W7GNK5</accession>
<dbReference type="Proteomes" id="UP000540191">
    <property type="component" value="Unassembled WGS sequence"/>
</dbReference>
<dbReference type="AlphaFoldDB" id="A0A7W7GNK5"/>
<reference evidence="9 10" key="1">
    <citation type="submission" date="2020-08" db="EMBL/GenBank/DDBJ databases">
        <title>Sequencing the genomes of 1000 actinobacteria strains.</title>
        <authorList>
            <person name="Klenk H.-P."/>
        </authorList>
    </citation>
    <scope>NUCLEOTIDE SEQUENCE [LARGE SCALE GENOMIC DNA]</scope>
    <source>
        <strain evidence="9 10">DSM 23974</strain>
    </source>
</reference>
<gene>
    <name evidence="9" type="ORF">HDA30_000922</name>
</gene>
<proteinExistence type="predicted"/>
<evidence type="ECO:0000256" key="1">
    <source>
        <dbReference type="ARBA" id="ARBA00004651"/>
    </source>
</evidence>
<feature type="transmembrane region" description="Helical" evidence="7">
    <location>
        <begin position="63"/>
        <end position="81"/>
    </location>
</feature>
<feature type="region of interest" description="Disordered" evidence="6">
    <location>
        <begin position="1"/>
        <end position="21"/>
    </location>
</feature>
<protein>
    <submittedName>
        <fullName evidence="9">Putative RDD family membrane protein YckC</fullName>
    </submittedName>
</protein>
<evidence type="ECO:0000256" key="5">
    <source>
        <dbReference type="ARBA" id="ARBA00023136"/>
    </source>
</evidence>
<evidence type="ECO:0000313" key="9">
    <source>
        <dbReference type="EMBL" id="MBB4735414.1"/>
    </source>
</evidence>
<comment type="subcellular location">
    <subcellularLocation>
        <location evidence="1">Cell membrane</location>
        <topology evidence="1">Multi-pass membrane protein</topology>
    </subcellularLocation>
</comment>
<feature type="transmembrane region" description="Helical" evidence="7">
    <location>
        <begin position="87"/>
        <end position="107"/>
    </location>
</feature>
<sequence length="164" mass="17363">MAHRSESPRPDGPRRGEPLITRREMAGWVDGPGSSISRGRWPGDRLGLPESGSTSLARPMRRVGALFLDWFLAYGLAAWLFGGHPMAVLALFAAMHVIGLSLLATTVGKAIARTQVVQVGGASASFGSVLLRTGLLVLVVPLMIVDPDGRSLHDKAAGTVEIVM</sequence>
<dbReference type="InterPro" id="IPR010432">
    <property type="entry name" value="RDD"/>
</dbReference>
<dbReference type="EMBL" id="JACHNA010000001">
    <property type="protein sequence ID" value="MBB4735414.1"/>
    <property type="molecule type" value="Genomic_DNA"/>
</dbReference>
<evidence type="ECO:0000313" key="10">
    <source>
        <dbReference type="Proteomes" id="UP000540191"/>
    </source>
</evidence>
<evidence type="ECO:0000256" key="4">
    <source>
        <dbReference type="ARBA" id="ARBA00022989"/>
    </source>
</evidence>
<evidence type="ECO:0000256" key="7">
    <source>
        <dbReference type="SAM" id="Phobius"/>
    </source>
</evidence>
<evidence type="ECO:0000256" key="6">
    <source>
        <dbReference type="SAM" id="MobiDB-lite"/>
    </source>
</evidence>